<protein>
    <submittedName>
        <fullName evidence="2">Uncharacterized protein</fullName>
    </submittedName>
</protein>
<feature type="region of interest" description="Disordered" evidence="1">
    <location>
        <begin position="84"/>
        <end position="131"/>
    </location>
</feature>
<evidence type="ECO:0000313" key="3">
    <source>
        <dbReference type="Proteomes" id="UP000186817"/>
    </source>
</evidence>
<evidence type="ECO:0000313" key="2">
    <source>
        <dbReference type="EMBL" id="OLP94118.1"/>
    </source>
</evidence>
<evidence type="ECO:0000256" key="1">
    <source>
        <dbReference type="SAM" id="MobiDB-lite"/>
    </source>
</evidence>
<dbReference type="EMBL" id="LSRX01000555">
    <property type="protein sequence ID" value="OLP94118.1"/>
    <property type="molecule type" value="Genomic_DNA"/>
</dbReference>
<organism evidence="2 3">
    <name type="scientific">Symbiodinium microadriaticum</name>
    <name type="common">Dinoflagellate</name>
    <name type="synonym">Zooxanthella microadriatica</name>
    <dbReference type="NCBI Taxonomy" id="2951"/>
    <lineage>
        <taxon>Eukaryota</taxon>
        <taxon>Sar</taxon>
        <taxon>Alveolata</taxon>
        <taxon>Dinophyceae</taxon>
        <taxon>Suessiales</taxon>
        <taxon>Symbiodiniaceae</taxon>
        <taxon>Symbiodinium</taxon>
    </lineage>
</organism>
<name>A0A1Q9DG23_SYMMI</name>
<keyword evidence="3" id="KW-1185">Reference proteome</keyword>
<reference evidence="2 3" key="1">
    <citation type="submission" date="2016-02" db="EMBL/GenBank/DDBJ databases">
        <title>Genome analysis of coral dinoflagellate symbionts highlights evolutionary adaptations to a symbiotic lifestyle.</title>
        <authorList>
            <person name="Aranda M."/>
            <person name="Li Y."/>
            <person name="Liew Y.J."/>
            <person name="Baumgarten S."/>
            <person name="Simakov O."/>
            <person name="Wilson M."/>
            <person name="Piel J."/>
            <person name="Ashoor H."/>
            <person name="Bougouffa S."/>
            <person name="Bajic V.B."/>
            <person name="Ryu T."/>
            <person name="Ravasi T."/>
            <person name="Bayer T."/>
            <person name="Micklem G."/>
            <person name="Kim H."/>
            <person name="Bhak J."/>
            <person name="Lajeunesse T.C."/>
            <person name="Voolstra C.R."/>
        </authorList>
    </citation>
    <scope>NUCLEOTIDE SEQUENCE [LARGE SCALE GENOMIC DNA]</scope>
    <source>
        <strain evidence="2 3">CCMP2467</strain>
    </source>
</reference>
<accession>A0A1Q9DG23</accession>
<dbReference type="AlphaFoldDB" id="A0A1Q9DG23"/>
<dbReference type="Proteomes" id="UP000186817">
    <property type="component" value="Unassembled WGS sequence"/>
</dbReference>
<gene>
    <name evidence="2" type="ORF">AK812_SmicGene23873</name>
</gene>
<sequence length="131" mass="14172">MLQHFVRAPAVGAIPNAAEGGERSILHEQLQAARAEAGRWRELAENRGQELAVLRSRLARQGAAEDPVAGIQDPAALRPLQVASDAKVQPRRRMKDGSTQYFDISSPKEPVREQEKTAGGTHTMIGAAKAK</sequence>
<proteinExistence type="predicted"/>
<dbReference type="OrthoDB" id="10558668at2759"/>
<comment type="caution">
    <text evidence="2">The sequence shown here is derived from an EMBL/GenBank/DDBJ whole genome shotgun (WGS) entry which is preliminary data.</text>
</comment>